<dbReference type="InterPro" id="IPR029001">
    <property type="entry name" value="ITPase-like_fam"/>
</dbReference>
<protein>
    <recommendedName>
        <fullName evidence="4">dTTP/UTP pyrophosphatase</fullName>
        <shortName evidence="4">dTTPase/UTPase</shortName>
        <ecNumber evidence="4">3.6.1.9</ecNumber>
    </recommendedName>
    <alternativeName>
        <fullName evidence="4">Nucleoside triphosphate pyrophosphatase</fullName>
    </alternativeName>
    <alternativeName>
        <fullName evidence="4">Nucleotide pyrophosphatase</fullName>
        <shortName evidence="4">Nucleotide PPase</shortName>
    </alternativeName>
</protein>
<dbReference type="OrthoDB" id="9807767at2"/>
<dbReference type="GO" id="GO:0036221">
    <property type="term" value="F:UTP diphosphatase activity"/>
    <property type="evidence" value="ECO:0007669"/>
    <property type="project" value="RHEA"/>
</dbReference>
<comment type="similarity">
    <text evidence="4">Belongs to the Maf family. YhdE subfamily.</text>
</comment>
<dbReference type="SUPFAM" id="SSF52972">
    <property type="entry name" value="ITPase-like"/>
    <property type="match status" value="1"/>
</dbReference>
<sequence length="189" mass="20533">MQLVLASGSPRRYELLQLLDRPFTVVRPEVPEQQQPHESPAAYVQRLAQSKAEAGAAMVDGDAMVLGADTIVVCDDQVLEKPADATDFRAMMRMLSGRRHEAMTAVALHHNGATDVVLVTTMVQFKTLSDAEIASYWATGEPHDKAGGYGIQGHAAKFVVRIEGSYLAVVGLPLYETEQLIQAVESKAK</sequence>
<dbReference type="GO" id="GO:0005737">
    <property type="term" value="C:cytoplasm"/>
    <property type="evidence" value="ECO:0007669"/>
    <property type="project" value="UniProtKB-SubCell"/>
</dbReference>
<reference evidence="6" key="1">
    <citation type="journal article" date="2018" name="Front. Microbiol.">
        <title>Genome-Based Analysis Reveals the Taxonomy and Diversity of the Family Idiomarinaceae.</title>
        <authorList>
            <person name="Liu Y."/>
            <person name="Lai Q."/>
            <person name="Shao Z."/>
        </authorList>
    </citation>
    <scope>NUCLEOTIDE SEQUENCE [LARGE SCALE GENOMIC DNA]</scope>
    <source>
        <strain evidence="6">SW15</strain>
    </source>
</reference>
<comment type="subcellular location">
    <subcellularLocation>
        <location evidence="4">Cytoplasm</location>
    </subcellularLocation>
</comment>
<evidence type="ECO:0000256" key="2">
    <source>
        <dbReference type="ARBA" id="ARBA00022801"/>
    </source>
</evidence>
<evidence type="ECO:0000256" key="1">
    <source>
        <dbReference type="ARBA" id="ARBA00001968"/>
    </source>
</evidence>
<organism evidence="5 6">
    <name type="scientific">Pseudidiomarina aquimaris</name>
    <dbReference type="NCBI Taxonomy" id="641841"/>
    <lineage>
        <taxon>Bacteria</taxon>
        <taxon>Pseudomonadati</taxon>
        <taxon>Pseudomonadota</taxon>
        <taxon>Gammaproteobacteria</taxon>
        <taxon>Alteromonadales</taxon>
        <taxon>Idiomarinaceae</taxon>
        <taxon>Pseudidiomarina</taxon>
    </lineage>
</organism>
<keyword evidence="3 4" id="KW-0546">Nucleotide metabolism</keyword>
<comment type="catalytic activity">
    <reaction evidence="4">
        <text>dTTP + H2O = dTMP + diphosphate + H(+)</text>
        <dbReference type="Rhea" id="RHEA:28534"/>
        <dbReference type="ChEBI" id="CHEBI:15377"/>
        <dbReference type="ChEBI" id="CHEBI:15378"/>
        <dbReference type="ChEBI" id="CHEBI:33019"/>
        <dbReference type="ChEBI" id="CHEBI:37568"/>
        <dbReference type="ChEBI" id="CHEBI:63528"/>
        <dbReference type="EC" id="3.6.1.9"/>
    </reaction>
</comment>
<dbReference type="HAMAP" id="MF_00528">
    <property type="entry name" value="Maf"/>
    <property type="match status" value="1"/>
</dbReference>
<dbReference type="GO" id="GO:0036218">
    <property type="term" value="F:dTTP diphosphatase activity"/>
    <property type="evidence" value="ECO:0007669"/>
    <property type="project" value="RHEA"/>
</dbReference>
<dbReference type="NCBIfam" id="TIGR00172">
    <property type="entry name" value="maf"/>
    <property type="match status" value="1"/>
</dbReference>
<feature type="active site" description="Proton acceptor" evidence="4">
    <location>
        <position position="69"/>
    </location>
</feature>
<keyword evidence="4" id="KW-0963">Cytoplasm</keyword>
<dbReference type="Proteomes" id="UP000286678">
    <property type="component" value="Unassembled WGS sequence"/>
</dbReference>
<dbReference type="EC" id="3.6.1.9" evidence="4"/>
<keyword evidence="6" id="KW-1185">Reference proteome</keyword>
<dbReference type="GO" id="GO:0009117">
    <property type="term" value="P:nucleotide metabolic process"/>
    <property type="evidence" value="ECO:0007669"/>
    <property type="project" value="UniProtKB-KW"/>
</dbReference>
<comment type="caution">
    <text evidence="4">Lacks conserved residue(s) required for the propagation of feature annotation.</text>
</comment>
<evidence type="ECO:0000256" key="3">
    <source>
        <dbReference type="ARBA" id="ARBA00023080"/>
    </source>
</evidence>
<dbReference type="RefSeq" id="WP_126833115.1">
    <property type="nucleotide sequence ID" value="NZ_PIPT01000002.1"/>
</dbReference>
<evidence type="ECO:0000313" key="5">
    <source>
        <dbReference type="EMBL" id="RUO50226.1"/>
    </source>
</evidence>
<dbReference type="PANTHER" id="PTHR43213:SF5">
    <property type="entry name" value="BIFUNCTIONAL DTTP_UTP PYROPHOSPHATASE_METHYLTRANSFERASE PROTEIN-RELATED"/>
    <property type="match status" value="1"/>
</dbReference>
<dbReference type="InterPro" id="IPR003697">
    <property type="entry name" value="Maf-like"/>
</dbReference>
<accession>A0A432XND3</accession>
<comment type="cofactor">
    <cofactor evidence="1 4">
        <name>a divalent metal cation</name>
        <dbReference type="ChEBI" id="CHEBI:60240"/>
    </cofactor>
</comment>
<dbReference type="EMBL" id="PIPT01000002">
    <property type="protein sequence ID" value="RUO50226.1"/>
    <property type="molecule type" value="Genomic_DNA"/>
</dbReference>
<evidence type="ECO:0000313" key="6">
    <source>
        <dbReference type="Proteomes" id="UP000286678"/>
    </source>
</evidence>
<dbReference type="AlphaFoldDB" id="A0A432XND3"/>
<feature type="site" description="Important for substrate specificity" evidence="4">
    <location>
        <position position="152"/>
    </location>
</feature>
<dbReference type="CDD" id="cd00555">
    <property type="entry name" value="Maf"/>
    <property type="match status" value="1"/>
</dbReference>
<name>A0A432XND3_9GAMM</name>
<proteinExistence type="inferred from homology"/>
<feature type="site" description="Important for substrate specificity" evidence="4">
    <location>
        <position position="70"/>
    </location>
</feature>
<dbReference type="Gene3D" id="3.90.950.10">
    <property type="match status" value="1"/>
</dbReference>
<dbReference type="Pfam" id="PF02545">
    <property type="entry name" value="Maf"/>
    <property type="match status" value="1"/>
</dbReference>
<comment type="catalytic activity">
    <reaction evidence="4">
        <text>UTP + H2O = UMP + diphosphate + H(+)</text>
        <dbReference type="Rhea" id="RHEA:29395"/>
        <dbReference type="ChEBI" id="CHEBI:15377"/>
        <dbReference type="ChEBI" id="CHEBI:15378"/>
        <dbReference type="ChEBI" id="CHEBI:33019"/>
        <dbReference type="ChEBI" id="CHEBI:46398"/>
        <dbReference type="ChEBI" id="CHEBI:57865"/>
        <dbReference type="EC" id="3.6.1.9"/>
    </reaction>
</comment>
<feature type="site" description="Important for substrate specificity" evidence="4">
    <location>
        <position position="11"/>
    </location>
</feature>
<comment type="caution">
    <text evidence="5">The sequence shown here is derived from an EMBL/GenBank/DDBJ whole genome shotgun (WGS) entry which is preliminary data.</text>
</comment>
<evidence type="ECO:0000256" key="4">
    <source>
        <dbReference type="HAMAP-Rule" id="MF_00528"/>
    </source>
</evidence>
<dbReference type="PIRSF" id="PIRSF006305">
    <property type="entry name" value="Maf"/>
    <property type="match status" value="1"/>
</dbReference>
<dbReference type="PANTHER" id="PTHR43213">
    <property type="entry name" value="BIFUNCTIONAL DTTP/UTP PYROPHOSPHATASE/METHYLTRANSFERASE PROTEIN-RELATED"/>
    <property type="match status" value="1"/>
</dbReference>
<comment type="function">
    <text evidence="4">Nucleoside triphosphate pyrophosphatase that hydrolyzes dTTP and UTP. May have a dual role in cell division arrest and in preventing the incorporation of modified nucleotides into cellular nucleic acids.</text>
</comment>
<gene>
    <name evidence="5" type="ORF">CWE21_03675</name>
</gene>
<keyword evidence="2 4" id="KW-0378">Hydrolase</keyword>